<protein>
    <recommendedName>
        <fullName evidence="5">Translation initiation factor eIF4E3</fullName>
    </recommendedName>
</protein>
<dbReference type="Pfam" id="PF01652">
    <property type="entry name" value="IF4E"/>
    <property type="match status" value="1"/>
</dbReference>
<keyword evidence="4" id="KW-1185">Reference proteome</keyword>
<dbReference type="PROSITE" id="PS00813">
    <property type="entry name" value="IF4E"/>
    <property type="match status" value="1"/>
</dbReference>
<sequence>MDNLWTRRTNANKLSLSTPGSGQNDTGSIGRSFSSSSKRFGGESSSHSTRNPFNDIKSPSSALASPGGAANAFALGTGAFSNFGAKAPKSPGNPFDIGAKTPSAEKSAKEAANGHGNGTPKPAAVKQGTNTQAMAYKDKRQPDQLTVHPLRSGWCFWYRPSIPKNVGYIPYEDTVHGIATVNTAEEFWAVYRHLKRPSALPLVSDYHLFKKGVRPIWEDEENKKGGKWVVRLKKGVADRYWEDLMLALIGEQFGDAGEEVCGAVMSVRNGEDIISIWCARDGGRVLKIRETFKRVLNFPPDTKIEWKVHEESIQQRITVEESRKERANQHKAANKQNSQRQAQQPQGTDDPNQASQAS</sequence>
<accession>A0A423WH52</accession>
<keyword evidence="1" id="KW-0694">RNA-binding</keyword>
<evidence type="ECO:0000313" key="4">
    <source>
        <dbReference type="Proteomes" id="UP000284375"/>
    </source>
</evidence>
<dbReference type="InterPro" id="IPR023398">
    <property type="entry name" value="TIF_eIF4e-like"/>
</dbReference>
<feature type="region of interest" description="Disordered" evidence="2">
    <location>
        <begin position="1"/>
        <end position="67"/>
    </location>
</feature>
<comment type="caution">
    <text evidence="3">The sequence shown here is derived from an EMBL/GenBank/DDBJ whole genome shotgun (WGS) entry which is preliminary data.</text>
</comment>
<dbReference type="InterPro" id="IPR001040">
    <property type="entry name" value="TIF_eIF_4E"/>
</dbReference>
<dbReference type="FunFam" id="3.30.760.10:FF:000015">
    <property type="entry name" value="Translation initiation factor eIF4E3, putative"/>
    <property type="match status" value="1"/>
</dbReference>
<keyword evidence="1" id="KW-0648">Protein biosynthesis</keyword>
<evidence type="ECO:0000256" key="1">
    <source>
        <dbReference type="RuleBase" id="RU004374"/>
    </source>
</evidence>
<feature type="region of interest" description="Disordered" evidence="2">
    <location>
        <begin position="317"/>
        <end position="358"/>
    </location>
</feature>
<dbReference type="GO" id="GO:0000340">
    <property type="term" value="F:RNA 7-methylguanosine cap binding"/>
    <property type="evidence" value="ECO:0007669"/>
    <property type="project" value="TreeGrafter"/>
</dbReference>
<dbReference type="InterPro" id="IPR019770">
    <property type="entry name" value="TIF_eIF_4E_CS"/>
</dbReference>
<dbReference type="AlphaFoldDB" id="A0A423WH52"/>
<proteinExistence type="inferred from homology"/>
<feature type="compositionally biased region" description="Low complexity" evidence="2">
    <location>
        <begin position="58"/>
        <end position="67"/>
    </location>
</feature>
<comment type="similarity">
    <text evidence="1">Belongs to the eukaryotic initiation factor 4E family.</text>
</comment>
<dbReference type="EMBL" id="LJZO01000004">
    <property type="protein sequence ID" value="ROW02694.1"/>
    <property type="molecule type" value="Genomic_DNA"/>
</dbReference>
<name>A0A423WH52_CYTCH</name>
<organism evidence="3 4">
    <name type="scientific">Cytospora chrysosperma</name>
    <name type="common">Cytospora canker fungus</name>
    <name type="synonym">Sphaeria chrysosperma</name>
    <dbReference type="NCBI Taxonomy" id="252740"/>
    <lineage>
        <taxon>Eukaryota</taxon>
        <taxon>Fungi</taxon>
        <taxon>Dikarya</taxon>
        <taxon>Ascomycota</taxon>
        <taxon>Pezizomycotina</taxon>
        <taxon>Sordariomycetes</taxon>
        <taxon>Sordariomycetidae</taxon>
        <taxon>Diaporthales</taxon>
        <taxon>Cytosporaceae</taxon>
        <taxon>Cytospora</taxon>
    </lineage>
</organism>
<evidence type="ECO:0008006" key="5">
    <source>
        <dbReference type="Google" id="ProtNLM"/>
    </source>
</evidence>
<gene>
    <name evidence="3" type="ORF">VSDG_01933</name>
</gene>
<dbReference type="PANTHER" id="PTHR11960">
    <property type="entry name" value="EUKARYOTIC TRANSLATION INITIATION FACTOR 4E RELATED"/>
    <property type="match status" value="1"/>
</dbReference>
<dbReference type="PANTHER" id="PTHR11960:SF18">
    <property type="entry name" value="EUKARYOTIC TRANSLATION INITIATION FACTOR 4E HOMOLOGOUS PROTEIN, ISOFORM B"/>
    <property type="match status" value="1"/>
</dbReference>
<feature type="compositionally biased region" description="Low complexity" evidence="2">
    <location>
        <begin position="27"/>
        <end position="48"/>
    </location>
</feature>
<evidence type="ECO:0000256" key="2">
    <source>
        <dbReference type="SAM" id="MobiDB-lite"/>
    </source>
</evidence>
<dbReference type="STRING" id="252740.A0A423WH52"/>
<reference evidence="3 4" key="1">
    <citation type="submission" date="2015-09" db="EMBL/GenBank/DDBJ databases">
        <title>Host preference determinants of Valsa canker pathogens revealed by comparative genomics.</title>
        <authorList>
            <person name="Yin Z."/>
            <person name="Huang L."/>
        </authorList>
    </citation>
    <scope>NUCLEOTIDE SEQUENCE [LARGE SCALE GENOMIC DNA]</scope>
    <source>
        <strain evidence="3 4">YSFL</strain>
    </source>
</reference>
<dbReference type="GO" id="GO:0003743">
    <property type="term" value="F:translation initiation factor activity"/>
    <property type="evidence" value="ECO:0007669"/>
    <property type="project" value="UniProtKB-KW"/>
</dbReference>
<dbReference type="GO" id="GO:0016281">
    <property type="term" value="C:eukaryotic translation initiation factor 4F complex"/>
    <property type="evidence" value="ECO:0007669"/>
    <property type="project" value="TreeGrafter"/>
</dbReference>
<dbReference type="SUPFAM" id="SSF55418">
    <property type="entry name" value="eIF4e-like"/>
    <property type="match status" value="1"/>
</dbReference>
<keyword evidence="1" id="KW-0396">Initiation factor</keyword>
<evidence type="ECO:0000313" key="3">
    <source>
        <dbReference type="EMBL" id="ROW02694.1"/>
    </source>
</evidence>
<feature type="region of interest" description="Disordered" evidence="2">
    <location>
        <begin position="91"/>
        <end position="126"/>
    </location>
</feature>
<feature type="compositionally biased region" description="Basic and acidic residues" evidence="2">
    <location>
        <begin position="317"/>
        <end position="328"/>
    </location>
</feature>
<dbReference type="OrthoDB" id="590761at2759"/>
<dbReference type="Gene3D" id="3.30.760.10">
    <property type="entry name" value="RNA Cap, Translation Initiation Factor Eif4e"/>
    <property type="match status" value="1"/>
</dbReference>
<dbReference type="Proteomes" id="UP000284375">
    <property type="component" value="Unassembled WGS sequence"/>
</dbReference>
<feature type="compositionally biased region" description="Polar residues" evidence="2">
    <location>
        <begin position="1"/>
        <end position="26"/>
    </location>
</feature>
<feature type="compositionally biased region" description="Polar residues" evidence="2">
    <location>
        <begin position="334"/>
        <end position="358"/>
    </location>
</feature>